<protein>
    <submittedName>
        <fullName evidence="1">Uncharacterized protein</fullName>
    </submittedName>
</protein>
<name>A0A0A9BGJ7_ARUDO</name>
<reference evidence="1" key="1">
    <citation type="submission" date="2014-09" db="EMBL/GenBank/DDBJ databases">
        <authorList>
            <person name="Magalhaes I.L.F."/>
            <person name="Oliveira U."/>
            <person name="Santos F.R."/>
            <person name="Vidigal T.H.D.A."/>
            <person name="Brescovit A.D."/>
            <person name="Santos A.J."/>
        </authorList>
    </citation>
    <scope>NUCLEOTIDE SEQUENCE</scope>
    <source>
        <tissue evidence="1">Shoot tissue taken approximately 20 cm above the soil surface</tissue>
    </source>
</reference>
<reference evidence="1" key="2">
    <citation type="journal article" date="2015" name="Data Brief">
        <title>Shoot transcriptome of the giant reed, Arundo donax.</title>
        <authorList>
            <person name="Barrero R.A."/>
            <person name="Guerrero F.D."/>
            <person name="Moolhuijzen P."/>
            <person name="Goolsby J.A."/>
            <person name="Tidwell J."/>
            <person name="Bellgard S.E."/>
            <person name="Bellgard M.I."/>
        </authorList>
    </citation>
    <scope>NUCLEOTIDE SEQUENCE</scope>
    <source>
        <tissue evidence="1">Shoot tissue taken approximately 20 cm above the soil surface</tissue>
    </source>
</reference>
<sequence length="21" mass="2477">MQQITVTFYQMQQLKCNSTSP</sequence>
<evidence type="ECO:0000313" key="1">
    <source>
        <dbReference type="EMBL" id="JAD60355.1"/>
    </source>
</evidence>
<dbReference type="EMBL" id="GBRH01237540">
    <property type="protein sequence ID" value="JAD60355.1"/>
    <property type="molecule type" value="Transcribed_RNA"/>
</dbReference>
<dbReference type="AlphaFoldDB" id="A0A0A9BGJ7"/>
<proteinExistence type="predicted"/>
<accession>A0A0A9BGJ7</accession>
<organism evidence="1">
    <name type="scientific">Arundo donax</name>
    <name type="common">Giant reed</name>
    <name type="synonym">Donax arundinaceus</name>
    <dbReference type="NCBI Taxonomy" id="35708"/>
    <lineage>
        <taxon>Eukaryota</taxon>
        <taxon>Viridiplantae</taxon>
        <taxon>Streptophyta</taxon>
        <taxon>Embryophyta</taxon>
        <taxon>Tracheophyta</taxon>
        <taxon>Spermatophyta</taxon>
        <taxon>Magnoliopsida</taxon>
        <taxon>Liliopsida</taxon>
        <taxon>Poales</taxon>
        <taxon>Poaceae</taxon>
        <taxon>PACMAD clade</taxon>
        <taxon>Arundinoideae</taxon>
        <taxon>Arundineae</taxon>
        <taxon>Arundo</taxon>
    </lineage>
</organism>